<feature type="compositionally biased region" description="Polar residues" evidence="1">
    <location>
        <begin position="182"/>
        <end position="204"/>
    </location>
</feature>
<evidence type="ECO:0000313" key="3">
    <source>
        <dbReference type="Proteomes" id="UP000489600"/>
    </source>
</evidence>
<evidence type="ECO:0000256" key="1">
    <source>
        <dbReference type="SAM" id="MobiDB-lite"/>
    </source>
</evidence>
<dbReference type="EMBL" id="CABITT030000002">
    <property type="protein sequence ID" value="VVA94818.1"/>
    <property type="molecule type" value="Genomic_DNA"/>
</dbReference>
<dbReference type="AlphaFoldDB" id="A0A565AZI1"/>
<protein>
    <submittedName>
        <fullName evidence="2">Uncharacterized protein</fullName>
    </submittedName>
</protein>
<organism evidence="2 3">
    <name type="scientific">Arabis nemorensis</name>
    <dbReference type="NCBI Taxonomy" id="586526"/>
    <lineage>
        <taxon>Eukaryota</taxon>
        <taxon>Viridiplantae</taxon>
        <taxon>Streptophyta</taxon>
        <taxon>Embryophyta</taxon>
        <taxon>Tracheophyta</taxon>
        <taxon>Spermatophyta</taxon>
        <taxon>Magnoliopsida</taxon>
        <taxon>eudicotyledons</taxon>
        <taxon>Gunneridae</taxon>
        <taxon>Pentapetalae</taxon>
        <taxon>rosids</taxon>
        <taxon>malvids</taxon>
        <taxon>Brassicales</taxon>
        <taxon>Brassicaceae</taxon>
        <taxon>Arabideae</taxon>
        <taxon>Arabis</taxon>
    </lineage>
</organism>
<feature type="compositionally biased region" description="Basic residues" evidence="1">
    <location>
        <begin position="156"/>
        <end position="178"/>
    </location>
</feature>
<name>A0A565AZI1_9BRAS</name>
<dbReference type="Proteomes" id="UP000489600">
    <property type="component" value="Unassembled WGS sequence"/>
</dbReference>
<reference evidence="2" key="1">
    <citation type="submission" date="2019-07" db="EMBL/GenBank/DDBJ databases">
        <authorList>
            <person name="Dittberner H."/>
        </authorList>
    </citation>
    <scope>NUCLEOTIDE SEQUENCE [LARGE SCALE GENOMIC DNA]</scope>
</reference>
<sequence length="204" mass="22155">MAEKTLSCSDSKEKSEISSPDFEFPSIKAMVALNSNTKELCEGTRRRQLPLCVGSPEATEFFAERMARMRKDPESIPILADIDDRGPGAAMEFWEDKDVLKKLAKAATLGAVESLNEDEQVSEGKKALNIACGYAQMKCLKILLDAGVYDAGGRRMRSTPRCAPKRGKKKSGLCKKGHAVASPNTESETPSDVATTSFRCTEAA</sequence>
<dbReference type="OrthoDB" id="1092380at2759"/>
<gene>
    <name evidence="2" type="ORF">ANE_LOCUS5263</name>
</gene>
<proteinExistence type="predicted"/>
<evidence type="ECO:0000313" key="2">
    <source>
        <dbReference type="EMBL" id="VVA94818.1"/>
    </source>
</evidence>
<accession>A0A565AZI1</accession>
<feature type="region of interest" description="Disordered" evidence="1">
    <location>
        <begin position="156"/>
        <end position="204"/>
    </location>
</feature>
<comment type="caution">
    <text evidence="2">The sequence shown here is derived from an EMBL/GenBank/DDBJ whole genome shotgun (WGS) entry which is preliminary data.</text>
</comment>
<keyword evidence="3" id="KW-1185">Reference proteome</keyword>